<feature type="region of interest" description="Disordered" evidence="6">
    <location>
        <begin position="1"/>
        <end position="26"/>
    </location>
</feature>
<dbReference type="GO" id="GO:0005886">
    <property type="term" value="C:plasma membrane"/>
    <property type="evidence" value="ECO:0007669"/>
    <property type="project" value="TreeGrafter"/>
</dbReference>
<evidence type="ECO:0000256" key="3">
    <source>
        <dbReference type="ARBA" id="ARBA00022989"/>
    </source>
</evidence>
<evidence type="ECO:0000256" key="7">
    <source>
        <dbReference type="SAM" id="Phobius"/>
    </source>
</evidence>
<feature type="domain" description="FAD-binding FR-type" evidence="8">
    <location>
        <begin position="229"/>
        <end position="348"/>
    </location>
</feature>
<dbReference type="Pfam" id="PF01794">
    <property type="entry name" value="Ferric_reduct"/>
    <property type="match status" value="1"/>
</dbReference>
<feature type="transmembrane region" description="Helical" evidence="7">
    <location>
        <begin position="134"/>
        <end position="153"/>
    </location>
</feature>
<keyword evidence="5 7" id="KW-0472">Membrane</keyword>
<dbReference type="CDD" id="cd06186">
    <property type="entry name" value="NOX_Duox_like_FAD_NADP"/>
    <property type="match status" value="1"/>
</dbReference>
<dbReference type="InterPro" id="IPR017938">
    <property type="entry name" value="Riboflavin_synthase-like_b-brl"/>
</dbReference>
<evidence type="ECO:0000256" key="4">
    <source>
        <dbReference type="ARBA" id="ARBA00023002"/>
    </source>
</evidence>
<dbReference type="Gene3D" id="3.40.50.80">
    <property type="entry name" value="Nucleotide-binding domain of ferredoxin-NADP reductase (FNR) module"/>
    <property type="match status" value="1"/>
</dbReference>
<dbReference type="SUPFAM" id="SSF52343">
    <property type="entry name" value="Ferredoxin reductase-like, C-terminal NADP-linked domain"/>
    <property type="match status" value="1"/>
</dbReference>
<dbReference type="SUPFAM" id="SSF63380">
    <property type="entry name" value="Riboflavin synthase domain-like"/>
    <property type="match status" value="1"/>
</dbReference>
<dbReference type="PANTHER" id="PTHR11972:SF55">
    <property type="entry name" value="FERRIC REDUCTASE"/>
    <property type="match status" value="1"/>
</dbReference>
<keyword evidence="3 7" id="KW-1133">Transmembrane helix</keyword>
<dbReference type="SFLD" id="SFLDG01168">
    <property type="entry name" value="Ferric_reductase_subgroup_(FRE"/>
    <property type="match status" value="1"/>
</dbReference>
<dbReference type="InterPro" id="IPR017927">
    <property type="entry name" value="FAD-bd_FR_type"/>
</dbReference>
<keyword evidence="10" id="KW-1185">Reference proteome</keyword>
<evidence type="ECO:0000313" key="10">
    <source>
        <dbReference type="Proteomes" id="UP001209570"/>
    </source>
</evidence>
<reference evidence="9" key="1">
    <citation type="submission" date="2021-12" db="EMBL/GenBank/DDBJ databases">
        <title>Prjna785345.</title>
        <authorList>
            <person name="Rujirawat T."/>
            <person name="Krajaejun T."/>
        </authorList>
    </citation>
    <scope>NUCLEOTIDE SEQUENCE</scope>
    <source>
        <strain evidence="9">Pi057C3</strain>
    </source>
</reference>
<dbReference type="EMBL" id="JAKCXM010000410">
    <property type="protein sequence ID" value="KAJ0394445.1"/>
    <property type="molecule type" value="Genomic_DNA"/>
</dbReference>
<dbReference type="InterPro" id="IPR013130">
    <property type="entry name" value="Fe3_Rdtase_TM_dom"/>
</dbReference>
<dbReference type="InterPro" id="IPR013121">
    <property type="entry name" value="Fe_red_NAD-bd_6"/>
</dbReference>
<dbReference type="PROSITE" id="PS51384">
    <property type="entry name" value="FAD_FR"/>
    <property type="match status" value="1"/>
</dbReference>
<evidence type="ECO:0000256" key="2">
    <source>
        <dbReference type="ARBA" id="ARBA00022692"/>
    </source>
</evidence>
<evidence type="ECO:0000256" key="6">
    <source>
        <dbReference type="SAM" id="MobiDB-lite"/>
    </source>
</evidence>
<feature type="transmembrane region" description="Helical" evidence="7">
    <location>
        <begin position="165"/>
        <end position="186"/>
    </location>
</feature>
<dbReference type="Gene3D" id="2.40.30.10">
    <property type="entry name" value="Translation factors"/>
    <property type="match status" value="1"/>
</dbReference>
<dbReference type="InterPro" id="IPR013112">
    <property type="entry name" value="FAD-bd_8"/>
</dbReference>
<dbReference type="Proteomes" id="UP001209570">
    <property type="component" value="Unassembled WGS sequence"/>
</dbReference>
<feature type="transmembrane region" description="Helical" evidence="7">
    <location>
        <begin position="100"/>
        <end position="122"/>
    </location>
</feature>
<feature type="transmembrane region" description="Helical" evidence="7">
    <location>
        <begin position="198"/>
        <end position="230"/>
    </location>
</feature>
<evidence type="ECO:0000313" key="9">
    <source>
        <dbReference type="EMBL" id="KAJ0394445.1"/>
    </source>
</evidence>
<dbReference type="AlphaFoldDB" id="A0AAD5LBR6"/>
<dbReference type="InterPro" id="IPR039261">
    <property type="entry name" value="FNR_nucleotide-bd"/>
</dbReference>
<feature type="compositionally biased region" description="Basic and acidic residues" evidence="6">
    <location>
        <begin position="1"/>
        <end position="10"/>
    </location>
</feature>
<comment type="caution">
    <text evidence="9">The sequence shown here is derived from an EMBL/GenBank/DDBJ whole genome shotgun (WGS) entry which is preliminary data.</text>
</comment>
<gene>
    <name evidence="9" type="ORF">P43SY_009668</name>
</gene>
<dbReference type="SFLD" id="SFLDS00052">
    <property type="entry name" value="Ferric_Reductase_Domain"/>
    <property type="match status" value="1"/>
</dbReference>
<evidence type="ECO:0000256" key="1">
    <source>
        <dbReference type="ARBA" id="ARBA00004141"/>
    </source>
</evidence>
<sequence>MADHKSKRADSPSTPHADFASAGPHPHPRPQPWVLARWWFALRWALTQRVFGRPLPFLTSWLNLKLGDLLVTLPAVALLLAWSIRTVVNQDLRGSGRPPSVALAVTFALAVRNNALLLVVTGLPFERTLLYHKLFGFLAFVTSVLHGVVYFRLAGFAALSEDKVAILGVITTSFMALLVLMSYWRIRRALWELFVRTHWVLFLGIMVVGIMHGATVMIVGLIPWAADVLYRYVLRLRRVRTSDSASPSPHSASLTLLAGGIVRVQWPRESFRFSAGQYVFLCVPSMSLLEWHPFTVASAPHEPMVTLYIKVVGDWTQRLAQLAASTTAGASDSVSVLVEGPYGALSVDLEHSDTYTHVVLVGGGIGVTPMLSLANQLYFEADVAKTRSQPVRKAWFVWSVREREMIEALCLQPDRLQWAEAQQEHLRTWLPHGLLASTASNIPSDAFYSEFYLTKSEQDLTHPVDQRFASALRYGQRPDVRGILSEVGRDAVAQSQRRVAVLVCGPAAMVSDVVVQSMLLTKELGVAFDVHQETFDF</sequence>
<dbReference type="Pfam" id="PF08022">
    <property type="entry name" value="FAD_binding_8"/>
    <property type="match status" value="1"/>
</dbReference>
<dbReference type="Pfam" id="PF08030">
    <property type="entry name" value="NAD_binding_6"/>
    <property type="match status" value="1"/>
</dbReference>
<comment type="subcellular location">
    <subcellularLocation>
        <location evidence="1">Membrane</location>
        <topology evidence="1">Multi-pass membrane protein</topology>
    </subcellularLocation>
</comment>
<organism evidence="9 10">
    <name type="scientific">Pythium insidiosum</name>
    <name type="common">Pythiosis disease agent</name>
    <dbReference type="NCBI Taxonomy" id="114742"/>
    <lineage>
        <taxon>Eukaryota</taxon>
        <taxon>Sar</taxon>
        <taxon>Stramenopiles</taxon>
        <taxon>Oomycota</taxon>
        <taxon>Peronosporomycetes</taxon>
        <taxon>Pythiales</taxon>
        <taxon>Pythiaceae</taxon>
        <taxon>Pythium</taxon>
    </lineage>
</organism>
<keyword evidence="4" id="KW-0560">Oxidoreductase</keyword>
<feature type="transmembrane region" description="Helical" evidence="7">
    <location>
        <begin position="69"/>
        <end position="88"/>
    </location>
</feature>
<dbReference type="GO" id="GO:0016491">
    <property type="term" value="F:oxidoreductase activity"/>
    <property type="evidence" value="ECO:0007669"/>
    <property type="project" value="UniProtKB-KW"/>
</dbReference>
<name>A0AAD5LBR6_PYTIN</name>
<keyword evidence="2 7" id="KW-0812">Transmembrane</keyword>
<dbReference type="InterPro" id="IPR050369">
    <property type="entry name" value="RBOH/FRE"/>
</dbReference>
<accession>A0AAD5LBR6</accession>
<dbReference type="PANTHER" id="PTHR11972">
    <property type="entry name" value="NADPH OXIDASE"/>
    <property type="match status" value="1"/>
</dbReference>
<proteinExistence type="predicted"/>
<protein>
    <recommendedName>
        <fullName evidence="8">FAD-binding FR-type domain-containing protein</fullName>
    </recommendedName>
</protein>
<evidence type="ECO:0000259" key="8">
    <source>
        <dbReference type="PROSITE" id="PS51384"/>
    </source>
</evidence>
<evidence type="ECO:0000256" key="5">
    <source>
        <dbReference type="ARBA" id="ARBA00023136"/>
    </source>
</evidence>